<reference evidence="1" key="1">
    <citation type="submission" date="2023-04" db="EMBL/GenBank/DDBJ databases">
        <title>Draft Genome sequencing of Naganishia species isolated from polar environments using Oxford Nanopore Technology.</title>
        <authorList>
            <person name="Leo P."/>
            <person name="Venkateswaran K."/>
        </authorList>
    </citation>
    <scope>NUCLEOTIDE SEQUENCE</scope>
    <source>
        <strain evidence="1">MNA-CCFEE 5423</strain>
    </source>
</reference>
<proteinExistence type="predicted"/>
<name>A0ACC2UXP8_9TREE</name>
<organism evidence="1 2">
    <name type="scientific">Naganishia friedmannii</name>
    <dbReference type="NCBI Taxonomy" id="89922"/>
    <lineage>
        <taxon>Eukaryota</taxon>
        <taxon>Fungi</taxon>
        <taxon>Dikarya</taxon>
        <taxon>Basidiomycota</taxon>
        <taxon>Agaricomycotina</taxon>
        <taxon>Tremellomycetes</taxon>
        <taxon>Filobasidiales</taxon>
        <taxon>Filobasidiaceae</taxon>
        <taxon>Naganishia</taxon>
    </lineage>
</organism>
<gene>
    <name evidence="1" type="ORF">QFC21_007052</name>
</gene>
<evidence type="ECO:0000313" key="1">
    <source>
        <dbReference type="EMBL" id="KAJ9091854.1"/>
    </source>
</evidence>
<protein>
    <submittedName>
        <fullName evidence="1">Uncharacterized protein</fullName>
    </submittedName>
</protein>
<sequence length="623" mass="67183">MLPVASILTSLLARSRARAHQRSSSPSSPSASPKRNRTRTPFVQPQTLSSPTDRLITLAQSINLDVSLDNEDPSFGMSTGNEAAPLSSVAGATDSDDVGNVTRVDTLALAGQRMVIDIEVAHPSPAATRSLDPKEGARGKGWTVNSLRVERVDPEHLAPATGGDGMDVDLPPAASSAADLPFGSEAATPGTRLLEEQSLVLKHYLQKYFDAVNLYDDAERHWHTYHETLQPDDEESLQLQAERAILAFGDELADLRGIDLRMQPLNALLGATATMTTENGPSVGDASRINTDVDMDGVKSAAGDQVILWDQLNEIHSLLNRASELYLSIPQPPSILPQFHPSPEPTFLVNPLCRIVLSETTTAARFCNDTSNTDFTGWAIALDEPVLVSKGFFEHTGTSAGKVGYGGMSLPERGVEDLCGVDRSRSYTYEGSSGIRQAFLFPHSGNAGMMVDYIGIRSKEDILSTSKALRNAIWTSHLLNSCISHLSESTLTDSIPDQRAQEENLDDELEELLTSSAMGSTSKPRNLTIIVQSKCNSLDISFPIAVPSINTQNPIMLNLVIQPNANAVNVTVSTDSSGDAQAQEQMDAYLKGRLNGNGLAERLASFKGDVPRWLDTICTDLYG</sequence>
<accession>A0ACC2UXP8</accession>
<dbReference type="EMBL" id="JASBWT010000045">
    <property type="protein sequence ID" value="KAJ9091854.1"/>
    <property type="molecule type" value="Genomic_DNA"/>
</dbReference>
<dbReference type="Proteomes" id="UP001227268">
    <property type="component" value="Unassembled WGS sequence"/>
</dbReference>
<keyword evidence="2" id="KW-1185">Reference proteome</keyword>
<comment type="caution">
    <text evidence="1">The sequence shown here is derived from an EMBL/GenBank/DDBJ whole genome shotgun (WGS) entry which is preliminary data.</text>
</comment>
<evidence type="ECO:0000313" key="2">
    <source>
        <dbReference type="Proteomes" id="UP001227268"/>
    </source>
</evidence>